<organism evidence="1 2">
    <name type="scientific">Paenibacillus odorifer</name>
    <dbReference type="NCBI Taxonomy" id="189426"/>
    <lineage>
        <taxon>Bacteria</taxon>
        <taxon>Bacillati</taxon>
        <taxon>Bacillota</taxon>
        <taxon>Bacilli</taxon>
        <taxon>Bacillales</taxon>
        <taxon>Paenibacillaceae</taxon>
        <taxon>Paenibacillus</taxon>
    </lineage>
</organism>
<proteinExistence type="predicted"/>
<evidence type="ECO:0000313" key="2">
    <source>
        <dbReference type="Proteomes" id="UP000187158"/>
    </source>
</evidence>
<name>A0ABX3GYH3_9BACL</name>
<sequence>MLKINFKQLHINKDMVHEALKQFNELFNDTSNEEKKALLRALIKEVHMESDRTTLKKSSSGFWRTMIFRKVVYQLVMQGEPYHK</sequence>
<gene>
    <name evidence="1" type="ORF">BSO21_01735</name>
</gene>
<accession>A0ABX3GYH3</accession>
<evidence type="ECO:0000313" key="1">
    <source>
        <dbReference type="EMBL" id="OMD39929.1"/>
    </source>
</evidence>
<reference evidence="1 2" key="1">
    <citation type="submission" date="2016-11" db="EMBL/GenBank/DDBJ databases">
        <title>Paenibacillus species isolates.</title>
        <authorList>
            <person name="Beno S.M."/>
        </authorList>
    </citation>
    <scope>NUCLEOTIDE SEQUENCE [LARGE SCALE GENOMIC DNA]</scope>
    <source>
        <strain evidence="1 2">FSL H7-0433</strain>
    </source>
</reference>
<keyword evidence="2" id="KW-1185">Reference proteome</keyword>
<dbReference type="Proteomes" id="UP000187158">
    <property type="component" value="Unassembled WGS sequence"/>
</dbReference>
<protein>
    <submittedName>
        <fullName evidence="1">Uncharacterized protein</fullName>
    </submittedName>
</protein>
<comment type="caution">
    <text evidence="1">The sequence shown here is derived from an EMBL/GenBank/DDBJ whole genome shotgun (WGS) entry which is preliminary data.</text>
</comment>
<dbReference type="EMBL" id="MPVP01000005">
    <property type="protein sequence ID" value="OMD39929.1"/>
    <property type="molecule type" value="Genomic_DNA"/>
</dbReference>